<dbReference type="OrthoDB" id="4862250at2"/>
<dbReference type="Proteomes" id="UP000290408">
    <property type="component" value="Chromosome"/>
</dbReference>
<dbReference type="KEGG" id="jli:EXU32_15965"/>
<evidence type="ECO:0000313" key="3">
    <source>
        <dbReference type="Proteomes" id="UP000290408"/>
    </source>
</evidence>
<sequence length="413" mass="45429">MSLRARTQPADLTLRAGATGHRVALANLRKNWPSAVTLVVIWGGYSYRNNDSWSQTLVNAGLVLGGVLGAVAVYNALYSRSTVVLTRDELVVTRMGRRQRLPRAEVGGLVRGSTSSLSMSSVPGFYWFITDTRDERFVALPGWLFPDGAFEDLSRELGIRPRAVTDREEEVRLSPLWMKNVLVTGVLSAVVLIGMVALVLQGAGAWQDWRQERAERAAESRHVAQVEPRLTASRYQHLKFSEHDVATSPLTVSASAEEPADVRLRSAIALVGTHRELPAAETMDLLALQCAPSEPGAEVTRASVTYESDDDLGYERVVDLECGADRKVVEEWLTWAEEHPATSAIGQLTLESTIGHDGELRREAQMWVPDASDDRFRAAVEYMCAHPGADEVDLRVNDEDFTRSLDVVDCSGG</sequence>
<accession>A0A4P6N0D4</accession>
<dbReference type="AlphaFoldDB" id="A0A4P6N0D4"/>
<dbReference type="RefSeq" id="WP_130630798.1">
    <property type="nucleotide sequence ID" value="NZ_CP036164.1"/>
</dbReference>
<feature type="transmembrane region" description="Helical" evidence="1">
    <location>
        <begin position="181"/>
        <end position="206"/>
    </location>
</feature>
<keyword evidence="1" id="KW-0472">Membrane</keyword>
<name>A0A4P6N0D4_9MICO</name>
<organism evidence="2 3">
    <name type="scientific">Janibacter limosus</name>
    <dbReference type="NCBI Taxonomy" id="53458"/>
    <lineage>
        <taxon>Bacteria</taxon>
        <taxon>Bacillati</taxon>
        <taxon>Actinomycetota</taxon>
        <taxon>Actinomycetes</taxon>
        <taxon>Micrococcales</taxon>
        <taxon>Intrasporangiaceae</taxon>
        <taxon>Janibacter</taxon>
    </lineage>
</organism>
<keyword evidence="3" id="KW-1185">Reference proteome</keyword>
<keyword evidence="1" id="KW-1133">Transmembrane helix</keyword>
<feature type="transmembrane region" description="Helical" evidence="1">
    <location>
        <begin position="57"/>
        <end position="77"/>
    </location>
</feature>
<dbReference type="EMBL" id="CP036164">
    <property type="protein sequence ID" value="QBF47613.1"/>
    <property type="molecule type" value="Genomic_DNA"/>
</dbReference>
<proteinExistence type="predicted"/>
<evidence type="ECO:0000313" key="2">
    <source>
        <dbReference type="EMBL" id="QBF47613.1"/>
    </source>
</evidence>
<gene>
    <name evidence="2" type="ORF">EXU32_15965</name>
</gene>
<reference evidence="2 3" key="1">
    <citation type="submission" date="2019-02" db="EMBL/GenBank/DDBJ databases">
        <title>Genomic data mining of an Antarctic deep-sea actinobacterium, Janibacterlimosus P3-3-X1.</title>
        <authorList>
            <person name="Liao L."/>
            <person name="Chen B."/>
        </authorList>
    </citation>
    <scope>NUCLEOTIDE SEQUENCE [LARGE SCALE GENOMIC DNA]</scope>
    <source>
        <strain evidence="2 3">P3-3-X1</strain>
    </source>
</reference>
<evidence type="ECO:0008006" key="4">
    <source>
        <dbReference type="Google" id="ProtNLM"/>
    </source>
</evidence>
<evidence type="ECO:0000256" key="1">
    <source>
        <dbReference type="SAM" id="Phobius"/>
    </source>
</evidence>
<keyword evidence="1" id="KW-0812">Transmembrane</keyword>
<protein>
    <recommendedName>
        <fullName evidence="4">PH domain-containing protein</fullName>
    </recommendedName>
</protein>